<evidence type="ECO:0000313" key="3">
    <source>
        <dbReference type="Proteomes" id="UP001279734"/>
    </source>
</evidence>
<proteinExistence type="predicted"/>
<feature type="compositionally biased region" description="Basic and acidic residues" evidence="1">
    <location>
        <begin position="28"/>
        <end position="39"/>
    </location>
</feature>
<dbReference type="AlphaFoldDB" id="A0AAD3SEC9"/>
<name>A0AAD3SEC9_NEPGR</name>
<protein>
    <submittedName>
        <fullName evidence="2">Uncharacterized protein</fullName>
    </submittedName>
</protein>
<feature type="region of interest" description="Disordered" evidence="1">
    <location>
        <begin position="26"/>
        <end position="56"/>
    </location>
</feature>
<sequence length="82" mass="8866">MNSIFSSFEVFGAELLGHVVKYSSMTNKDSRSETDDSRGSRRGSGGGRSSFSSPAPAYAREASPRFALELDGLNCFETVVLH</sequence>
<accession>A0AAD3SEC9</accession>
<reference evidence="2" key="1">
    <citation type="submission" date="2023-05" db="EMBL/GenBank/DDBJ databases">
        <title>Nepenthes gracilis genome sequencing.</title>
        <authorList>
            <person name="Fukushima K."/>
        </authorList>
    </citation>
    <scope>NUCLEOTIDE SEQUENCE</scope>
    <source>
        <strain evidence="2">SING2019-196</strain>
    </source>
</reference>
<gene>
    <name evidence="2" type="ORF">Nepgr_011448</name>
</gene>
<dbReference type="PANTHER" id="PTHR33641">
    <property type="entry name" value="OS06G0133500 PROTEIN"/>
    <property type="match status" value="1"/>
</dbReference>
<dbReference type="Proteomes" id="UP001279734">
    <property type="component" value="Unassembled WGS sequence"/>
</dbReference>
<comment type="caution">
    <text evidence="2">The sequence shown here is derived from an EMBL/GenBank/DDBJ whole genome shotgun (WGS) entry which is preliminary data.</text>
</comment>
<dbReference type="PANTHER" id="PTHR33641:SF15">
    <property type="entry name" value="AVR9_CF-9 RAPIDLY ELICITED PROTEIN"/>
    <property type="match status" value="1"/>
</dbReference>
<organism evidence="2 3">
    <name type="scientific">Nepenthes gracilis</name>
    <name type="common">Slender pitcher plant</name>
    <dbReference type="NCBI Taxonomy" id="150966"/>
    <lineage>
        <taxon>Eukaryota</taxon>
        <taxon>Viridiplantae</taxon>
        <taxon>Streptophyta</taxon>
        <taxon>Embryophyta</taxon>
        <taxon>Tracheophyta</taxon>
        <taxon>Spermatophyta</taxon>
        <taxon>Magnoliopsida</taxon>
        <taxon>eudicotyledons</taxon>
        <taxon>Gunneridae</taxon>
        <taxon>Pentapetalae</taxon>
        <taxon>Caryophyllales</taxon>
        <taxon>Nepenthaceae</taxon>
        <taxon>Nepenthes</taxon>
    </lineage>
</organism>
<dbReference type="EMBL" id="BSYO01000009">
    <property type="protein sequence ID" value="GMH09607.1"/>
    <property type="molecule type" value="Genomic_DNA"/>
</dbReference>
<keyword evidence="3" id="KW-1185">Reference proteome</keyword>
<evidence type="ECO:0000313" key="2">
    <source>
        <dbReference type="EMBL" id="GMH09607.1"/>
    </source>
</evidence>
<evidence type="ECO:0000256" key="1">
    <source>
        <dbReference type="SAM" id="MobiDB-lite"/>
    </source>
</evidence>